<dbReference type="InterPro" id="IPR001098">
    <property type="entry name" value="DNA-dir_DNA_pol_A_palm_dom"/>
</dbReference>
<dbReference type="SUPFAM" id="SSF53098">
    <property type="entry name" value="Ribonuclease H-like"/>
    <property type="match status" value="1"/>
</dbReference>
<dbReference type="EC" id="2.7.7.7" evidence="2"/>
<dbReference type="Gene3D" id="3.30.70.370">
    <property type="match status" value="1"/>
</dbReference>
<dbReference type="InterPro" id="IPR019760">
    <property type="entry name" value="DNA-dir_DNA_pol_A_CS"/>
</dbReference>
<evidence type="ECO:0000256" key="10">
    <source>
        <dbReference type="ARBA" id="ARBA00049244"/>
    </source>
</evidence>
<keyword evidence="6" id="KW-0227">DNA damage</keyword>
<feature type="non-terminal residue" evidence="13">
    <location>
        <position position="1"/>
    </location>
</feature>
<keyword evidence="5" id="KW-0235">DNA replication</keyword>
<dbReference type="InterPro" id="IPR012337">
    <property type="entry name" value="RNaseH-like_sf"/>
</dbReference>
<dbReference type="SMART" id="SM00474">
    <property type="entry name" value="35EXOc"/>
    <property type="match status" value="1"/>
</dbReference>
<accession>X1ERC4</accession>
<evidence type="ECO:0000256" key="9">
    <source>
        <dbReference type="ARBA" id="ARBA00023204"/>
    </source>
</evidence>
<gene>
    <name evidence="13" type="ORF">S03H2_10521</name>
</gene>
<reference evidence="13" key="1">
    <citation type="journal article" date="2014" name="Front. Microbiol.">
        <title>High frequency of phylogenetically diverse reductive dehalogenase-homologous genes in deep subseafloor sedimentary metagenomes.</title>
        <authorList>
            <person name="Kawai M."/>
            <person name="Futagami T."/>
            <person name="Toyoda A."/>
            <person name="Takaki Y."/>
            <person name="Nishi S."/>
            <person name="Hori S."/>
            <person name="Arai W."/>
            <person name="Tsubouchi T."/>
            <person name="Morono Y."/>
            <person name="Uchiyama I."/>
            <person name="Ito T."/>
            <person name="Fujiyama A."/>
            <person name="Inagaki F."/>
            <person name="Takami H."/>
        </authorList>
    </citation>
    <scope>NUCLEOTIDE SEQUENCE</scope>
    <source>
        <strain evidence="13">Expedition CK06-06</strain>
    </source>
</reference>
<evidence type="ECO:0000313" key="13">
    <source>
        <dbReference type="EMBL" id="GAH35941.1"/>
    </source>
</evidence>
<proteinExistence type="inferred from homology"/>
<keyword evidence="3" id="KW-0808">Transferase</keyword>
<evidence type="ECO:0000256" key="4">
    <source>
        <dbReference type="ARBA" id="ARBA00022695"/>
    </source>
</evidence>
<dbReference type="SUPFAM" id="SSF56672">
    <property type="entry name" value="DNA/RNA polymerases"/>
    <property type="match status" value="1"/>
</dbReference>
<dbReference type="GO" id="GO:0003677">
    <property type="term" value="F:DNA binding"/>
    <property type="evidence" value="ECO:0007669"/>
    <property type="project" value="UniProtKB-KW"/>
</dbReference>
<sequence length="503" mass="55287">SFAFDLETTSLNSMLAQLVGISLSPVPGEAYYIPIGHVGWGQVEQLPLEQVIDRLRPLLEDAALAKVAHNGKYDMTVLAEYGIAVNNLTFDTMLAAYLLGEKTLGLKTLAFSKLGIEMTPIGALIGSGAKQLSMSQVGVEQAADYACADADMTLRLAGLLSAELRQQGLWQLFSEVEMPLVPVLTRMERNGVALNTELLRQMSHRLGEQLLKLEAEIYNSVGHRFNINSPQEISSVLFQELGLPSARKTKSGFFSTEASILEGLRGAHPLVDNLLQYRHLAKLKSTYIDALPSLINPKTGRVHTSFNQTRTATGRLSSSDPNLQNIAVRDELGKEIRKSFIAPPGSCLVAGDYSQIDLRALAHLSQDPGLLGAFHQDEDIHAATATQLFGVDASQVTPDMRRLAKTVNFGVIYGMSDYGLEQATELSREEAAQFITTYFAKYPRVRQYLESTKEQAREKGYVQTLLGRRRFIPEVNSSNRQAREAAERMAINMPVQGTSADII</sequence>
<feature type="non-terminal residue" evidence="13">
    <location>
        <position position="503"/>
    </location>
</feature>
<dbReference type="GO" id="GO:0006261">
    <property type="term" value="P:DNA-templated DNA replication"/>
    <property type="evidence" value="ECO:0007669"/>
    <property type="project" value="InterPro"/>
</dbReference>
<evidence type="ECO:0000256" key="6">
    <source>
        <dbReference type="ARBA" id="ARBA00022763"/>
    </source>
</evidence>
<evidence type="ECO:0000259" key="11">
    <source>
        <dbReference type="SMART" id="SM00474"/>
    </source>
</evidence>
<name>X1ERC4_9ZZZZ</name>
<dbReference type="FunFam" id="1.10.150.20:FF:000002">
    <property type="entry name" value="DNA polymerase I"/>
    <property type="match status" value="1"/>
</dbReference>
<dbReference type="InterPro" id="IPR036397">
    <property type="entry name" value="RNaseH_sf"/>
</dbReference>
<feature type="domain" description="3'-5' exonuclease" evidence="11">
    <location>
        <begin position="1"/>
        <end position="165"/>
    </location>
</feature>
<keyword evidence="8" id="KW-0238">DNA-binding</keyword>
<evidence type="ECO:0000256" key="1">
    <source>
        <dbReference type="ARBA" id="ARBA00007705"/>
    </source>
</evidence>
<organism evidence="13">
    <name type="scientific">marine sediment metagenome</name>
    <dbReference type="NCBI Taxonomy" id="412755"/>
    <lineage>
        <taxon>unclassified sequences</taxon>
        <taxon>metagenomes</taxon>
        <taxon>ecological metagenomes</taxon>
    </lineage>
</organism>
<dbReference type="EMBL" id="BARU01005409">
    <property type="protein sequence ID" value="GAH35941.1"/>
    <property type="molecule type" value="Genomic_DNA"/>
</dbReference>
<dbReference type="CDD" id="cd08637">
    <property type="entry name" value="DNA_pol_A_pol_I_C"/>
    <property type="match status" value="1"/>
</dbReference>
<dbReference type="GO" id="GO:0006302">
    <property type="term" value="P:double-strand break repair"/>
    <property type="evidence" value="ECO:0007669"/>
    <property type="project" value="TreeGrafter"/>
</dbReference>
<feature type="domain" description="DNA-directed DNA polymerase family A palm" evidence="12">
    <location>
        <begin position="333"/>
        <end position="503"/>
    </location>
</feature>
<dbReference type="Pfam" id="PF01612">
    <property type="entry name" value="DNA_pol_A_exo1"/>
    <property type="match status" value="1"/>
</dbReference>
<comment type="caution">
    <text evidence="13">The sequence shown here is derived from an EMBL/GenBank/DDBJ whole genome shotgun (WGS) entry which is preliminary data.</text>
</comment>
<evidence type="ECO:0000256" key="3">
    <source>
        <dbReference type="ARBA" id="ARBA00022679"/>
    </source>
</evidence>
<dbReference type="Gene3D" id="3.30.420.10">
    <property type="entry name" value="Ribonuclease H-like superfamily/Ribonuclease H"/>
    <property type="match status" value="1"/>
</dbReference>
<dbReference type="InterPro" id="IPR002562">
    <property type="entry name" value="3'-5'_exonuclease_dom"/>
</dbReference>
<keyword evidence="7" id="KW-0239">DNA-directed DNA polymerase</keyword>
<dbReference type="GO" id="GO:0003887">
    <property type="term" value="F:DNA-directed DNA polymerase activity"/>
    <property type="evidence" value="ECO:0007669"/>
    <property type="project" value="UniProtKB-KW"/>
</dbReference>
<dbReference type="CDD" id="cd06139">
    <property type="entry name" value="DNA_polA_I_Ecoli_like_exo"/>
    <property type="match status" value="1"/>
</dbReference>
<evidence type="ECO:0000256" key="5">
    <source>
        <dbReference type="ARBA" id="ARBA00022705"/>
    </source>
</evidence>
<evidence type="ECO:0000256" key="2">
    <source>
        <dbReference type="ARBA" id="ARBA00012417"/>
    </source>
</evidence>
<dbReference type="PRINTS" id="PR00868">
    <property type="entry name" value="DNAPOLI"/>
</dbReference>
<dbReference type="Gene3D" id="1.20.1060.10">
    <property type="entry name" value="Taq DNA Polymerase, Chain T, domain 4"/>
    <property type="match status" value="1"/>
</dbReference>
<evidence type="ECO:0000259" key="12">
    <source>
        <dbReference type="SMART" id="SM00482"/>
    </source>
</evidence>
<dbReference type="InterPro" id="IPR043502">
    <property type="entry name" value="DNA/RNA_pol_sf"/>
</dbReference>
<protein>
    <recommendedName>
        <fullName evidence="2">DNA-directed DNA polymerase</fullName>
        <ecNumber evidence="2">2.7.7.7</ecNumber>
    </recommendedName>
</protein>
<dbReference type="Gene3D" id="1.10.150.20">
    <property type="entry name" value="5' to 3' exonuclease, C-terminal subdomain"/>
    <property type="match status" value="1"/>
</dbReference>
<dbReference type="AlphaFoldDB" id="X1ERC4"/>
<dbReference type="GO" id="GO:0008408">
    <property type="term" value="F:3'-5' exonuclease activity"/>
    <property type="evidence" value="ECO:0007669"/>
    <property type="project" value="InterPro"/>
</dbReference>
<dbReference type="FunFam" id="1.20.1060.10:FF:000001">
    <property type="entry name" value="DNA polymerase I"/>
    <property type="match status" value="1"/>
</dbReference>
<dbReference type="PROSITE" id="PS00447">
    <property type="entry name" value="DNA_POLYMERASE_A"/>
    <property type="match status" value="1"/>
</dbReference>
<dbReference type="Pfam" id="PF00476">
    <property type="entry name" value="DNA_pol_A"/>
    <property type="match status" value="1"/>
</dbReference>
<evidence type="ECO:0000256" key="7">
    <source>
        <dbReference type="ARBA" id="ARBA00022932"/>
    </source>
</evidence>
<dbReference type="InterPro" id="IPR002298">
    <property type="entry name" value="DNA_polymerase_A"/>
</dbReference>
<dbReference type="SMART" id="SM00482">
    <property type="entry name" value="POLAc"/>
    <property type="match status" value="1"/>
</dbReference>
<dbReference type="PANTHER" id="PTHR10133">
    <property type="entry name" value="DNA POLYMERASE I"/>
    <property type="match status" value="1"/>
</dbReference>
<keyword evidence="9" id="KW-0234">DNA repair</keyword>
<comment type="catalytic activity">
    <reaction evidence="10">
        <text>DNA(n) + a 2'-deoxyribonucleoside 5'-triphosphate = DNA(n+1) + diphosphate</text>
        <dbReference type="Rhea" id="RHEA:22508"/>
        <dbReference type="Rhea" id="RHEA-COMP:17339"/>
        <dbReference type="Rhea" id="RHEA-COMP:17340"/>
        <dbReference type="ChEBI" id="CHEBI:33019"/>
        <dbReference type="ChEBI" id="CHEBI:61560"/>
        <dbReference type="ChEBI" id="CHEBI:173112"/>
        <dbReference type="EC" id="2.7.7.7"/>
    </reaction>
</comment>
<dbReference type="PANTHER" id="PTHR10133:SF27">
    <property type="entry name" value="DNA POLYMERASE NU"/>
    <property type="match status" value="1"/>
</dbReference>
<keyword evidence="4" id="KW-0548">Nucleotidyltransferase</keyword>
<evidence type="ECO:0000256" key="8">
    <source>
        <dbReference type="ARBA" id="ARBA00023125"/>
    </source>
</evidence>
<comment type="similarity">
    <text evidence="1">Belongs to the DNA polymerase type-A family.</text>
</comment>